<accession>A0ACC0ABL4</accession>
<gene>
    <name evidence="1" type="ORF">M9H77_26573</name>
</gene>
<sequence length="145" mass="16927">MDPNLLNVRMTMKMHSYYESHHMFYFNLFNMNNDNEMRYLWTIAPDLAKEGIHILVEFIQIQHQTISSTQAINTTNMTEYVTTITQMFSHEPSMLYTIVTDDDAESDYSDEDYVASSQYESNDNNDVEEEELQTPVIPVTENTGT</sequence>
<evidence type="ECO:0000313" key="1">
    <source>
        <dbReference type="EMBL" id="KAI5657780.1"/>
    </source>
</evidence>
<name>A0ACC0ABL4_CATRO</name>
<evidence type="ECO:0000313" key="2">
    <source>
        <dbReference type="Proteomes" id="UP001060085"/>
    </source>
</evidence>
<protein>
    <submittedName>
        <fullName evidence="1">Uncharacterized protein</fullName>
    </submittedName>
</protein>
<keyword evidence="2" id="KW-1185">Reference proteome</keyword>
<comment type="caution">
    <text evidence="1">The sequence shown here is derived from an EMBL/GenBank/DDBJ whole genome shotgun (WGS) entry which is preliminary data.</text>
</comment>
<reference evidence="2" key="1">
    <citation type="journal article" date="2023" name="Nat. Plants">
        <title>Single-cell RNA sequencing provides a high-resolution roadmap for understanding the multicellular compartmentation of specialized metabolism.</title>
        <authorList>
            <person name="Sun S."/>
            <person name="Shen X."/>
            <person name="Li Y."/>
            <person name="Li Y."/>
            <person name="Wang S."/>
            <person name="Li R."/>
            <person name="Zhang H."/>
            <person name="Shen G."/>
            <person name="Guo B."/>
            <person name="Wei J."/>
            <person name="Xu J."/>
            <person name="St-Pierre B."/>
            <person name="Chen S."/>
            <person name="Sun C."/>
        </authorList>
    </citation>
    <scope>NUCLEOTIDE SEQUENCE [LARGE SCALE GENOMIC DNA]</scope>
</reference>
<dbReference type="Proteomes" id="UP001060085">
    <property type="component" value="Linkage Group LG06"/>
</dbReference>
<organism evidence="1 2">
    <name type="scientific">Catharanthus roseus</name>
    <name type="common">Madagascar periwinkle</name>
    <name type="synonym">Vinca rosea</name>
    <dbReference type="NCBI Taxonomy" id="4058"/>
    <lineage>
        <taxon>Eukaryota</taxon>
        <taxon>Viridiplantae</taxon>
        <taxon>Streptophyta</taxon>
        <taxon>Embryophyta</taxon>
        <taxon>Tracheophyta</taxon>
        <taxon>Spermatophyta</taxon>
        <taxon>Magnoliopsida</taxon>
        <taxon>eudicotyledons</taxon>
        <taxon>Gunneridae</taxon>
        <taxon>Pentapetalae</taxon>
        <taxon>asterids</taxon>
        <taxon>lamiids</taxon>
        <taxon>Gentianales</taxon>
        <taxon>Apocynaceae</taxon>
        <taxon>Rauvolfioideae</taxon>
        <taxon>Vinceae</taxon>
        <taxon>Catharanthinae</taxon>
        <taxon>Catharanthus</taxon>
    </lineage>
</organism>
<proteinExistence type="predicted"/>
<dbReference type="EMBL" id="CM044706">
    <property type="protein sequence ID" value="KAI5657780.1"/>
    <property type="molecule type" value="Genomic_DNA"/>
</dbReference>